<reference evidence="1" key="2">
    <citation type="submission" date="2015-02" db="UniProtKB">
        <authorList>
            <consortium name="EnsemblMetazoa"/>
        </authorList>
    </citation>
    <scope>IDENTIFICATION</scope>
</reference>
<dbReference type="Proteomes" id="UP000014500">
    <property type="component" value="Unassembled WGS sequence"/>
</dbReference>
<dbReference type="EnsemblMetazoa" id="SMAR014319-RA">
    <property type="protein sequence ID" value="SMAR014319-PA"/>
    <property type="gene ID" value="SMAR014319"/>
</dbReference>
<keyword evidence="2" id="KW-1185">Reference proteome</keyword>
<name>T1JKD9_STRMM</name>
<dbReference type="HOGENOM" id="CLU_2416082_0_0_1"/>
<organism evidence="1 2">
    <name type="scientific">Strigamia maritima</name>
    <name type="common">European centipede</name>
    <name type="synonym">Geophilus maritimus</name>
    <dbReference type="NCBI Taxonomy" id="126957"/>
    <lineage>
        <taxon>Eukaryota</taxon>
        <taxon>Metazoa</taxon>
        <taxon>Ecdysozoa</taxon>
        <taxon>Arthropoda</taxon>
        <taxon>Myriapoda</taxon>
        <taxon>Chilopoda</taxon>
        <taxon>Pleurostigmophora</taxon>
        <taxon>Geophilomorpha</taxon>
        <taxon>Linotaeniidae</taxon>
        <taxon>Strigamia</taxon>
    </lineage>
</organism>
<sequence>MSHNVTLVVGVHLIVSYESSVFALDFFKSRIEITDAIMISPISHCMSLVLGGGEIQIQRSPFWHHENEVDFGDCAPMNMNDGMDCMDYVTDY</sequence>
<reference evidence="2" key="1">
    <citation type="submission" date="2011-05" db="EMBL/GenBank/DDBJ databases">
        <authorList>
            <person name="Richards S.R."/>
            <person name="Qu J."/>
            <person name="Jiang H."/>
            <person name="Jhangiani S.N."/>
            <person name="Agravi P."/>
            <person name="Goodspeed R."/>
            <person name="Gross S."/>
            <person name="Mandapat C."/>
            <person name="Jackson L."/>
            <person name="Mathew T."/>
            <person name="Pu L."/>
            <person name="Thornton R."/>
            <person name="Saada N."/>
            <person name="Wilczek-Boney K.B."/>
            <person name="Lee S."/>
            <person name="Kovar C."/>
            <person name="Wu Y."/>
            <person name="Scherer S.E."/>
            <person name="Worley K.C."/>
            <person name="Muzny D.M."/>
            <person name="Gibbs R."/>
        </authorList>
    </citation>
    <scope>NUCLEOTIDE SEQUENCE</scope>
    <source>
        <strain evidence="2">Brora</strain>
    </source>
</reference>
<evidence type="ECO:0000313" key="1">
    <source>
        <dbReference type="EnsemblMetazoa" id="SMAR014319-PA"/>
    </source>
</evidence>
<dbReference type="AlphaFoldDB" id="T1JKD9"/>
<accession>T1JKD9</accession>
<dbReference type="EMBL" id="JH431520">
    <property type="status" value="NOT_ANNOTATED_CDS"/>
    <property type="molecule type" value="Genomic_DNA"/>
</dbReference>
<proteinExistence type="predicted"/>
<evidence type="ECO:0000313" key="2">
    <source>
        <dbReference type="Proteomes" id="UP000014500"/>
    </source>
</evidence>
<protein>
    <submittedName>
        <fullName evidence="1">Uncharacterized protein</fullName>
    </submittedName>
</protein>